<keyword evidence="4 8" id="KW-0812">Transmembrane</keyword>
<feature type="transmembrane region" description="Helical" evidence="8">
    <location>
        <begin position="166"/>
        <end position="186"/>
    </location>
</feature>
<evidence type="ECO:0000313" key="10">
    <source>
        <dbReference type="EMBL" id="KAF4307272.1"/>
    </source>
</evidence>
<feature type="domain" description="Major facilitator superfamily (MFS) profile" evidence="9">
    <location>
        <begin position="44"/>
        <end position="501"/>
    </location>
</feature>
<evidence type="ECO:0000256" key="6">
    <source>
        <dbReference type="ARBA" id="ARBA00023136"/>
    </source>
</evidence>
<feature type="transmembrane region" description="Helical" evidence="8">
    <location>
        <begin position="407"/>
        <end position="429"/>
    </location>
</feature>
<dbReference type="GO" id="GO:0022857">
    <property type="term" value="F:transmembrane transporter activity"/>
    <property type="evidence" value="ECO:0007669"/>
    <property type="project" value="InterPro"/>
</dbReference>
<dbReference type="Gene3D" id="1.20.1250.20">
    <property type="entry name" value="MFS general substrate transporter like domains"/>
    <property type="match status" value="1"/>
</dbReference>
<evidence type="ECO:0000256" key="5">
    <source>
        <dbReference type="ARBA" id="ARBA00022989"/>
    </source>
</evidence>
<feature type="transmembrane region" description="Helical" evidence="8">
    <location>
        <begin position="347"/>
        <end position="368"/>
    </location>
</feature>
<dbReference type="PANTHER" id="PTHR23501:SF12">
    <property type="entry name" value="MAJOR FACILITATOR SUPERFAMILY (MFS) PROFILE DOMAIN-CONTAINING PROTEIN-RELATED"/>
    <property type="match status" value="1"/>
</dbReference>
<dbReference type="FunFam" id="1.20.1250.20:FF:000429">
    <property type="entry name" value="MFS drug efflux transporter, putative"/>
    <property type="match status" value="1"/>
</dbReference>
<feature type="compositionally biased region" description="Polar residues" evidence="7">
    <location>
        <begin position="1"/>
        <end position="10"/>
    </location>
</feature>
<dbReference type="AlphaFoldDB" id="A0A8H4N9D1"/>
<sequence>MTKSAESSTCADGISSRDSRNAEMQTPETEEVTRSITGWRWWLVVLGVLSTALLFSLDNSIVADVQPKIVGTFGDVEKLPWLSVAFALGSAATTLIWAAIYTAFDAKYNYIVAVLLFEIGSAICGAANMMDVLIFGRALAGLGGSGLYVGVLTLLSALTTPKERPLYVASTGLIWGLGSVLGPIIGGAFADSPATWRWSFYINLVVAAVFAPVYVFMIPSVDPQPGRPLADRAIKFDFIGAILIMGTFGCGITGLSFGGSSYAWDSATIIVLLVVSVVLLIAFGIQQVWCLGTSPSGRLLPVQYFGNRTLFLMFILNALAAAPIFVPVYFLSLYFQFARGDDAMEAAVRLLPFMCMVVFFSLLNGAAMGKKGYYAPWFLVASAVAVAGSTLMFIVDEFTSKSRIYGYSALLGAGAGSIVQTGFIVAQAVVPRSEMSSAVAFINLAQIGGLVLCLTLSNSIFLNLATGYLADALPMASNSDILAAISGTGSELIASMSADLRGAAISAVSKAVSRTYCLCIATSALQLLLSLALKWECVVLEM</sequence>
<keyword evidence="6 8" id="KW-0472">Membrane</keyword>
<feature type="transmembrane region" description="Helical" evidence="8">
    <location>
        <begin position="374"/>
        <end position="395"/>
    </location>
</feature>
<keyword evidence="3" id="KW-0813">Transport</keyword>
<organism evidence="10 11">
    <name type="scientific">Botryosphaeria dothidea</name>
    <dbReference type="NCBI Taxonomy" id="55169"/>
    <lineage>
        <taxon>Eukaryota</taxon>
        <taxon>Fungi</taxon>
        <taxon>Dikarya</taxon>
        <taxon>Ascomycota</taxon>
        <taxon>Pezizomycotina</taxon>
        <taxon>Dothideomycetes</taxon>
        <taxon>Dothideomycetes incertae sedis</taxon>
        <taxon>Botryosphaeriales</taxon>
        <taxon>Botryosphaeriaceae</taxon>
        <taxon>Botryosphaeria</taxon>
    </lineage>
</organism>
<proteinExistence type="inferred from homology"/>
<dbReference type="PANTHER" id="PTHR23501">
    <property type="entry name" value="MAJOR FACILITATOR SUPERFAMILY"/>
    <property type="match status" value="1"/>
</dbReference>
<protein>
    <recommendedName>
        <fullName evidence="9">Major facilitator superfamily (MFS) profile domain-containing protein</fullName>
    </recommendedName>
</protein>
<accession>A0A8H4N9D1</accession>
<dbReference type="InterPro" id="IPR011701">
    <property type="entry name" value="MFS"/>
</dbReference>
<evidence type="ECO:0000256" key="3">
    <source>
        <dbReference type="ARBA" id="ARBA00022448"/>
    </source>
</evidence>
<gene>
    <name evidence="10" type="ORF">GTA08_BOTSDO04869</name>
</gene>
<evidence type="ECO:0000256" key="2">
    <source>
        <dbReference type="ARBA" id="ARBA00007520"/>
    </source>
</evidence>
<feature type="transmembrane region" description="Helical" evidence="8">
    <location>
        <begin position="435"/>
        <end position="456"/>
    </location>
</feature>
<evidence type="ECO:0000256" key="7">
    <source>
        <dbReference type="SAM" id="MobiDB-lite"/>
    </source>
</evidence>
<comment type="subcellular location">
    <subcellularLocation>
        <location evidence="1">Membrane</location>
        <topology evidence="1">Multi-pass membrane protein</topology>
    </subcellularLocation>
</comment>
<evidence type="ECO:0000256" key="4">
    <source>
        <dbReference type="ARBA" id="ARBA00022692"/>
    </source>
</evidence>
<dbReference type="OrthoDB" id="10021397at2759"/>
<dbReference type="Proteomes" id="UP000572817">
    <property type="component" value="Unassembled WGS sequence"/>
</dbReference>
<dbReference type="PROSITE" id="PS50850">
    <property type="entry name" value="MFS"/>
    <property type="match status" value="1"/>
</dbReference>
<dbReference type="EMBL" id="WWBZ02000033">
    <property type="protein sequence ID" value="KAF4307272.1"/>
    <property type="molecule type" value="Genomic_DNA"/>
</dbReference>
<dbReference type="Pfam" id="PF07690">
    <property type="entry name" value="MFS_1"/>
    <property type="match status" value="1"/>
</dbReference>
<evidence type="ECO:0000256" key="1">
    <source>
        <dbReference type="ARBA" id="ARBA00004141"/>
    </source>
</evidence>
<keyword evidence="11" id="KW-1185">Reference proteome</keyword>
<reference evidence="10" key="1">
    <citation type="submission" date="2020-04" db="EMBL/GenBank/DDBJ databases">
        <title>Genome Assembly and Annotation of Botryosphaeria dothidea sdau 11-99, a Latent Pathogen of Apple Fruit Ring Rot in China.</title>
        <authorList>
            <person name="Yu C."/>
            <person name="Diao Y."/>
            <person name="Lu Q."/>
            <person name="Zhao J."/>
            <person name="Cui S."/>
            <person name="Peng C."/>
            <person name="He B."/>
            <person name="Liu H."/>
        </authorList>
    </citation>
    <scope>NUCLEOTIDE SEQUENCE [LARGE SCALE GENOMIC DNA]</scope>
    <source>
        <strain evidence="10">Sdau11-99</strain>
    </source>
</reference>
<feature type="transmembrane region" description="Helical" evidence="8">
    <location>
        <begin position="309"/>
        <end position="335"/>
    </location>
</feature>
<feature type="transmembrane region" description="Helical" evidence="8">
    <location>
        <begin position="198"/>
        <end position="218"/>
    </location>
</feature>
<name>A0A8H4N9D1_9PEZI</name>
<feature type="transmembrane region" description="Helical" evidence="8">
    <location>
        <begin position="238"/>
        <end position="257"/>
    </location>
</feature>
<comment type="caution">
    <text evidence="10">The sequence shown here is derived from an EMBL/GenBank/DDBJ whole genome shotgun (WGS) entry which is preliminary data.</text>
</comment>
<evidence type="ECO:0000259" key="9">
    <source>
        <dbReference type="PROSITE" id="PS50850"/>
    </source>
</evidence>
<dbReference type="InterPro" id="IPR036259">
    <property type="entry name" value="MFS_trans_sf"/>
</dbReference>
<evidence type="ECO:0000313" key="11">
    <source>
        <dbReference type="Proteomes" id="UP000572817"/>
    </source>
</evidence>
<feature type="transmembrane region" description="Helical" evidence="8">
    <location>
        <begin position="269"/>
        <end position="289"/>
    </location>
</feature>
<feature type="transmembrane region" description="Helical" evidence="8">
    <location>
        <begin position="79"/>
        <end position="104"/>
    </location>
</feature>
<dbReference type="SUPFAM" id="SSF103473">
    <property type="entry name" value="MFS general substrate transporter"/>
    <property type="match status" value="1"/>
</dbReference>
<feature type="transmembrane region" description="Helical" evidence="8">
    <location>
        <begin position="39"/>
        <end position="58"/>
    </location>
</feature>
<feature type="transmembrane region" description="Helical" evidence="8">
    <location>
        <begin position="110"/>
        <end position="127"/>
    </location>
</feature>
<dbReference type="GO" id="GO:0005886">
    <property type="term" value="C:plasma membrane"/>
    <property type="evidence" value="ECO:0007669"/>
    <property type="project" value="TreeGrafter"/>
</dbReference>
<dbReference type="InterPro" id="IPR020846">
    <property type="entry name" value="MFS_dom"/>
</dbReference>
<comment type="similarity">
    <text evidence="2">Belongs to the major facilitator superfamily. TCR/Tet family.</text>
</comment>
<feature type="region of interest" description="Disordered" evidence="7">
    <location>
        <begin position="1"/>
        <end position="29"/>
    </location>
</feature>
<keyword evidence="5 8" id="KW-1133">Transmembrane helix</keyword>
<evidence type="ECO:0000256" key="8">
    <source>
        <dbReference type="SAM" id="Phobius"/>
    </source>
</evidence>